<evidence type="ECO:0000256" key="1">
    <source>
        <dbReference type="SAM" id="Phobius"/>
    </source>
</evidence>
<accession>A0ABW3DAU9</accession>
<evidence type="ECO:0000313" key="2">
    <source>
        <dbReference type="EMBL" id="MFD0869661.1"/>
    </source>
</evidence>
<sequence length="214" mass="23839">MKGSTHLAIGAAIGVFAGLYHSMDFKEGAMCVAAAAFSSLSADLDGNSILSGKLDKMSKLLRESILGLGILSVGAVLYFYFYRHLFYMEWTMVATALFLLGLITRQGVIRNFLLSLIGIGLIYWGWQNEMIWLAGLGLFIAWAPWLKHRGMTHTLWAVFLWWAIGLGLERQVGIEGIAALSAISYFSHLLADTFTPSGVKWLYPLYKKPIRLLR</sequence>
<dbReference type="Pfam" id="PF04307">
    <property type="entry name" value="YdjM"/>
    <property type="match status" value="1"/>
</dbReference>
<dbReference type="GO" id="GO:0016787">
    <property type="term" value="F:hydrolase activity"/>
    <property type="evidence" value="ECO:0007669"/>
    <property type="project" value="UniProtKB-KW"/>
</dbReference>
<dbReference type="PANTHER" id="PTHR35531">
    <property type="entry name" value="INNER MEMBRANE PROTEIN YBCI-RELATED"/>
    <property type="match status" value="1"/>
</dbReference>
<dbReference type="PANTHER" id="PTHR35531:SF1">
    <property type="entry name" value="INNER MEMBRANE PROTEIN YBCI-RELATED"/>
    <property type="match status" value="1"/>
</dbReference>
<keyword evidence="1" id="KW-0812">Transmembrane</keyword>
<comment type="caution">
    <text evidence="2">The sequence shown here is derived from an EMBL/GenBank/DDBJ whole genome shotgun (WGS) entry which is preliminary data.</text>
</comment>
<keyword evidence="2" id="KW-0378">Hydrolase</keyword>
<name>A0ABW3DAU9_9BACL</name>
<feature type="transmembrane region" description="Helical" evidence="1">
    <location>
        <begin position="108"/>
        <end position="124"/>
    </location>
</feature>
<feature type="transmembrane region" description="Helical" evidence="1">
    <location>
        <begin position="87"/>
        <end position="103"/>
    </location>
</feature>
<dbReference type="RefSeq" id="WP_144939092.1">
    <property type="nucleotide sequence ID" value="NZ_JBHTIU010000034.1"/>
</dbReference>
<keyword evidence="1" id="KW-1133">Transmembrane helix</keyword>
<proteinExistence type="predicted"/>
<gene>
    <name evidence="2" type="ORF">ACFQ03_10910</name>
</gene>
<feature type="transmembrane region" description="Helical" evidence="1">
    <location>
        <begin position="130"/>
        <end position="146"/>
    </location>
</feature>
<dbReference type="EMBL" id="JBHTIU010000034">
    <property type="protein sequence ID" value="MFD0869661.1"/>
    <property type="molecule type" value="Genomic_DNA"/>
</dbReference>
<organism evidence="2 3">
    <name type="scientific">Paenibacillus residui</name>
    <dbReference type="NCBI Taxonomy" id="629724"/>
    <lineage>
        <taxon>Bacteria</taxon>
        <taxon>Bacillati</taxon>
        <taxon>Bacillota</taxon>
        <taxon>Bacilli</taxon>
        <taxon>Bacillales</taxon>
        <taxon>Paenibacillaceae</taxon>
        <taxon>Paenibacillus</taxon>
    </lineage>
</organism>
<feature type="transmembrane region" description="Helical" evidence="1">
    <location>
        <begin position="6"/>
        <end position="23"/>
    </location>
</feature>
<keyword evidence="3" id="KW-1185">Reference proteome</keyword>
<protein>
    <submittedName>
        <fullName evidence="2">Metal-dependent hydrolase</fullName>
    </submittedName>
</protein>
<dbReference type="InterPro" id="IPR007404">
    <property type="entry name" value="YdjM-like"/>
</dbReference>
<evidence type="ECO:0000313" key="3">
    <source>
        <dbReference type="Proteomes" id="UP001597120"/>
    </source>
</evidence>
<keyword evidence="1" id="KW-0472">Membrane</keyword>
<dbReference type="Proteomes" id="UP001597120">
    <property type="component" value="Unassembled WGS sequence"/>
</dbReference>
<feature type="transmembrane region" description="Helical" evidence="1">
    <location>
        <begin position="60"/>
        <end position="81"/>
    </location>
</feature>
<reference evidence="3" key="1">
    <citation type="journal article" date="2019" name="Int. J. Syst. Evol. Microbiol.">
        <title>The Global Catalogue of Microorganisms (GCM) 10K type strain sequencing project: providing services to taxonomists for standard genome sequencing and annotation.</title>
        <authorList>
            <consortium name="The Broad Institute Genomics Platform"/>
            <consortium name="The Broad Institute Genome Sequencing Center for Infectious Disease"/>
            <person name="Wu L."/>
            <person name="Ma J."/>
        </authorList>
    </citation>
    <scope>NUCLEOTIDE SEQUENCE [LARGE SCALE GENOMIC DNA]</scope>
    <source>
        <strain evidence="3">CCUG 57263</strain>
    </source>
</reference>